<dbReference type="GO" id="GO:0046872">
    <property type="term" value="F:metal ion binding"/>
    <property type="evidence" value="ECO:0007669"/>
    <property type="project" value="InterPro"/>
</dbReference>
<feature type="signal peptide" evidence="1">
    <location>
        <begin position="1"/>
        <end position="21"/>
    </location>
</feature>
<dbReference type="InterPro" id="IPR050626">
    <property type="entry name" value="Peptidase_M16"/>
</dbReference>
<feature type="chain" id="PRO_5040930713" evidence="1">
    <location>
        <begin position="22"/>
        <end position="949"/>
    </location>
</feature>
<dbReference type="PANTHER" id="PTHR43690">
    <property type="entry name" value="NARDILYSIN"/>
    <property type="match status" value="1"/>
</dbReference>
<evidence type="ECO:0000256" key="1">
    <source>
        <dbReference type="SAM" id="SignalP"/>
    </source>
</evidence>
<keyword evidence="4" id="KW-1185">Reference proteome</keyword>
<evidence type="ECO:0000259" key="2">
    <source>
        <dbReference type="Pfam" id="PF05193"/>
    </source>
</evidence>
<evidence type="ECO:0000313" key="4">
    <source>
        <dbReference type="Proteomes" id="UP001139521"/>
    </source>
</evidence>
<sequence>MKLLKTLVVYSLIFLWGLSMSAQTTYDNPEDNWTLDKNIKTGVLDNGLTYFIKPVKNSNQHVRMIFLVKVGSLNQQQHELNFAHHIEHLSFRPSANFPSGLKGNSKELSHLDMQPHNIYGRTGARVTRYFYNAPYENKQAINTGLLWFKDIATGLDLSQKSIDRERGVLLQEYRGSAASRAQKLAYNEVYSNLFSEVNSTKSFSLHNRNFPHQDLQKFYKKWYQPQRMAVVIVGNIENSEKLEDSIKSIFQELKSLEIEVEPERKERNKPNIEKSFTSVFRKSNGNSKYAFNAVNMYLFYKHKVDKKEDKGLGRLQRQIKGELITEILKTRFSESSKVDNKTTISSSYTPVWDIPSDMLTITINTELQYEVVALENTVDILRQFIEYGVTEEEFENAKNNSLKTIESYNTLESSYWINEIENYFVNHEVLPLNKKEIIKNWLSKLPKEEINHLVKDIIKPLPDKMGLIFPSDSESPLFYKEKTQEIIQKKAMEKVLPYKSKSEIKRLMNRDQIDSLPKGEKLYAKLGKLDTEVYSLKNGSKLILKPLKSENSNTLTIRGFSPFGASCYPKEEYNSTMFATSVIKSLGVGSYKNKDLKNFYENTQSIKMGFTPYIFSNESGFESEVSIKELDKFLQLLYLYFTKPRKDQVAFENWKKRFLQDATHFINPTNDLIDALKKVTRDSTRLPIASDLVKASQSVNLNIAYRNYLDLFGNMENFTFIVTGDFDSNEVVATFQKYIGNIASTSKMNFEAKNKVIGTPIGPKYYELSTSDLYQTKNSFYGIRFVNNVSNQKIWQEELKVRVLGMVLNSLIYDLRDKEELSLYRFSAGGYFDRRTQRIEIQFRFSCLPEQLPIIREKTNQIIENLKKGNISEKVFENQKTGIRSIYTHHALNQPSYIAKKLYRYYRFEEPPVASIIIENYLKNLTFEEVVRTAKTYLKPEFRHEVKME</sequence>
<accession>A0A9X2CQA6</accession>
<proteinExistence type="predicted"/>
<dbReference type="EMBL" id="JAKHSK010000016">
    <property type="protein sequence ID" value="MCL6219107.1"/>
    <property type="molecule type" value="Genomic_DNA"/>
</dbReference>
<gene>
    <name evidence="3" type="ORF">L1967_12455</name>
</gene>
<dbReference type="Pfam" id="PF05193">
    <property type="entry name" value="Peptidase_M16_C"/>
    <property type="match status" value="2"/>
</dbReference>
<dbReference type="RefSeq" id="WP_249601890.1">
    <property type="nucleotide sequence ID" value="NZ_JAKHSK010000016.1"/>
</dbReference>
<dbReference type="InterPro" id="IPR007863">
    <property type="entry name" value="Peptidase_M16_C"/>
</dbReference>
<dbReference type="AlphaFoldDB" id="A0A9X2CQA6"/>
<dbReference type="Gene3D" id="3.30.830.10">
    <property type="entry name" value="Metalloenzyme, LuxS/M16 peptidase-like"/>
    <property type="match status" value="4"/>
</dbReference>
<reference evidence="3" key="1">
    <citation type="submission" date="2022-01" db="EMBL/GenBank/DDBJ databases">
        <title>Genome sequencing of Zunongwangia sp. M21534 genome.</title>
        <authorList>
            <person name="Chen Y."/>
            <person name="Dong C."/>
            <person name="Shao Z."/>
        </authorList>
    </citation>
    <scope>NUCLEOTIDE SEQUENCE</scope>
    <source>
        <strain evidence="3">MCCC M21534</strain>
    </source>
</reference>
<organism evidence="3 4">
    <name type="scientific">Zunongwangia pacifica</name>
    <dbReference type="NCBI Taxonomy" id="2911062"/>
    <lineage>
        <taxon>Bacteria</taxon>
        <taxon>Pseudomonadati</taxon>
        <taxon>Bacteroidota</taxon>
        <taxon>Flavobacteriia</taxon>
        <taxon>Flavobacteriales</taxon>
        <taxon>Flavobacteriaceae</taxon>
        <taxon>Zunongwangia</taxon>
    </lineage>
</organism>
<feature type="domain" description="Peptidase M16 C-terminal" evidence="2">
    <location>
        <begin position="210"/>
        <end position="400"/>
    </location>
</feature>
<protein>
    <submittedName>
        <fullName evidence="3">Insulinase family protein</fullName>
    </submittedName>
</protein>
<feature type="domain" description="Peptidase M16 C-terminal" evidence="2">
    <location>
        <begin position="716"/>
        <end position="881"/>
    </location>
</feature>
<name>A0A9X2CQA6_9FLAO</name>
<comment type="caution">
    <text evidence="3">The sequence shown here is derived from an EMBL/GenBank/DDBJ whole genome shotgun (WGS) entry which is preliminary data.</text>
</comment>
<dbReference type="SUPFAM" id="SSF63411">
    <property type="entry name" value="LuxS/MPP-like metallohydrolase"/>
    <property type="match status" value="4"/>
</dbReference>
<keyword evidence="1" id="KW-0732">Signal</keyword>
<evidence type="ECO:0000313" key="3">
    <source>
        <dbReference type="EMBL" id="MCL6219107.1"/>
    </source>
</evidence>
<dbReference type="PANTHER" id="PTHR43690:SF17">
    <property type="entry name" value="PROTEIN YHJJ"/>
    <property type="match status" value="1"/>
</dbReference>
<dbReference type="Proteomes" id="UP001139521">
    <property type="component" value="Unassembled WGS sequence"/>
</dbReference>
<dbReference type="InterPro" id="IPR011249">
    <property type="entry name" value="Metalloenz_LuxS/M16"/>
</dbReference>